<comment type="caution">
    <text evidence="4">The sequence shown here is derived from an EMBL/GenBank/DDBJ whole genome shotgun (WGS) entry which is preliminary data.</text>
</comment>
<evidence type="ECO:0000313" key="5">
    <source>
        <dbReference type="Proteomes" id="UP000736672"/>
    </source>
</evidence>
<feature type="domain" description="NmrA-like" evidence="3">
    <location>
        <begin position="4"/>
        <end position="303"/>
    </location>
</feature>
<dbReference type="SUPFAM" id="SSF51735">
    <property type="entry name" value="NAD(P)-binding Rossmann-fold domains"/>
    <property type="match status" value="1"/>
</dbReference>
<dbReference type="CDD" id="cd05251">
    <property type="entry name" value="NmrA_like_SDR_a"/>
    <property type="match status" value="1"/>
</dbReference>
<comment type="similarity">
    <text evidence="1">Belongs to the NmrA-type oxidoreductase family.</text>
</comment>
<evidence type="ECO:0000256" key="1">
    <source>
        <dbReference type="ARBA" id="ARBA00006328"/>
    </source>
</evidence>
<keyword evidence="5" id="KW-1185">Reference proteome</keyword>
<evidence type="ECO:0000259" key="3">
    <source>
        <dbReference type="Pfam" id="PF05368"/>
    </source>
</evidence>
<protein>
    <recommendedName>
        <fullName evidence="3">NmrA-like domain-containing protein</fullName>
    </recommendedName>
</protein>
<dbReference type="Gene3D" id="3.90.25.10">
    <property type="entry name" value="UDP-galactose 4-epimerase, domain 1"/>
    <property type="match status" value="1"/>
</dbReference>
<organism evidence="4 5">
    <name type="scientific">Fusarium solani</name>
    <name type="common">Filamentous fungus</name>
    <dbReference type="NCBI Taxonomy" id="169388"/>
    <lineage>
        <taxon>Eukaryota</taxon>
        <taxon>Fungi</taxon>
        <taxon>Dikarya</taxon>
        <taxon>Ascomycota</taxon>
        <taxon>Pezizomycotina</taxon>
        <taxon>Sordariomycetes</taxon>
        <taxon>Hypocreomycetidae</taxon>
        <taxon>Hypocreales</taxon>
        <taxon>Nectriaceae</taxon>
        <taxon>Fusarium</taxon>
        <taxon>Fusarium solani species complex</taxon>
    </lineage>
</organism>
<dbReference type="Gene3D" id="3.40.50.720">
    <property type="entry name" value="NAD(P)-binding Rossmann-like Domain"/>
    <property type="match status" value="1"/>
</dbReference>
<sequence>MANSKIITVVGITGKQGASVADVFLQEGGWHVRGVTRDPAKPESQKWAAKGVELVKANLNDAASLKAAFAGSTVVFGVTDFWGIVGDPEVQKRAQEAGRSVNVLAYDLEVQQGRNIVDAVFATLETIDRFVLSTLSPTKKLSKGKYTHNFHFDAKWEAVEYLKATYPALDKKTSYLQVALYLSNWKFSPLGRPTKQPDNTFVWSLPGDPDAPVAQVDARHDTGLFVKALTQVEPGKHLLGASGFLSWNEFTALWGKVHGVQCRFQRLDRAVLENAIPGGVGEELADMYEYIGDFGYHGGDPSVIFPADLGVDVPFTSLEEFIRKEDWSEVL</sequence>
<dbReference type="InterPro" id="IPR051164">
    <property type="entry name" value="NmrA-like_oxidored"/>
</dbReference>
<evidence type="ECO:0000313" key="4">
    <source>
        <dbReference type="EMBL" id="KAH7231867.1"/>
    </source>
</evidence>
<dbReference type="EMBL" id="JAGTJS010000031">
    <property type="protein sequence ID" value="KAH7231867.1"/>
    <property type="molecule type" value="Genomic_DNA"/>
</dbReference>
<dbReference type="PANTHER" id="PTHR42748">
    <property type="entry name" value="NITROGEN METABOLITE REPRESSION PROTEIN NMRA FAMILY MEMBER"/>
    <property type="match status" value="1"/>
</dbReference>
<dbReference type="Proteomes" id="UP000736672">
    <property type="component" value="Unassembled WGS sequence"/>
</dbReference>
<dbReference type="InterPro" id="IPR036291">
    <property type="entry name" value="NAD(P)-bd_dom_sf"/>
</dbReference>
<reference evidence="4" key="1">
    <citation type="journal article" date="2021" name="Nat. Commun.">
        <title>Genetic determinants of endophytism in the Arabidopsis root mycobiome.</title>
        <authorList>
            <person name="Mesny F."/>
            <person name="Miyauchi S."/>
            <person name="Thiergart T."/>
            <person name="Pickel B."/>
            <person name="Atanasova L."/>
            <person name="Karlsson M."/>
            <person name="Huettel B."/>
            <person name="Barry K.W."/>
            <person name="Haridas S."/>
            <person name="Chen C."/>
            <person name="Bauer D."/>
            <person name="Andreopoulos W."/>
            <person name="Pangilinan J."/>
            <person name="LaButti K."/>
            <person name="Riley R."/>
            <person name="Lipzen A."/>
            <person name="Clum A."/>
            <person name="Drula E."/>
            <person name="Henrissat B."/>
            <person name="Kohler A."/>
            <person name="Grigoriev I.V."/>
            <person name="Martin F.M."/>
            <person name="Hacquard S."/>
        </authorList>
    </citation>
    <scope>NUCLEOTIDE SEQUENCE</scope>
    <source>
        <strain evidence="4">FSSC 5 MPI-SDFR-AT-0091</strain>
    </source>
</reference>
<keyword evidence="2" id="KW-0521">NADP</keyword>
<dbReference type="Pfam" id="PF05368">
    <property type="entry name" value="NmrA"/>
    <property type="match status" value="1"/>
</dbReference>
<dbReference type="OrthoDB" id="3358371at2759"/>
<gene>
    <name evidence="4" type="ORF">B0J15DRAFT_409875</name>
</gene>
<accession>A0A9P9JNQ0</accession>
<dbReference type="AlphaFoldDB" id="A0A9P9JNQ0"/>
<dbReference type="PANTHER" id="PTHR42748:SF26">
    <property type="entry name" value="NMRA-LIKE DOMAIN-CONTAINING PROTEIN"/>
    <property type="match status" value="1"/>
</dbReference>
<dbReference type="GO" id="GO:0005634">
    <property type="term" value="C:nucleus"/>
    <property type="evidence" value="ECO:0007669"/>
    <property type="project" value="TreeGrafter"/>
</dbReference>
<evidence type="ECO:0000256" key="2">
    <source>
        <dbReference type="ARBA" id="ARBA00022857"/>
    </source>
</evidence>
<dbReference type="InterPro" id="IPR008030">
    <property type="entry name" value="NmrA-like"/>
</dbReference>
<name>A0A9P9JNQ0_FUSSL</name>
<proteinExistence type="inferred from homology"/>